<reference evidence="1 2" key="1">
    <citation type="journal article" date="2018" name="PLoS ONE">
        <title>The draft genome of Kipferlia bialata reveals reductive genome evolution in fornicate parasites.</title>
        <authorList>
            <person name="Tanifuji G."/>
            <person name="Takabayashi S."/>
            <person name="Kume K."/>
            <person name="Takagi M."/>
            <person name="Nakayama T."/>
            <person name="Kamikawa R."/>
            <person name="Inagaki Y."/>
            <person name="Hashimoto T."/>
        </authorList>
    </citation>
    <scope>NUCLEOTIDE SEQUENCE [LARGE SCALE GENOMIC DNA]</scope>
    <source>
        <strain evidence="1">NY0173</strain>
    </source>
</reference>
<gene>
    <name evidence="1" type="ORF">KIPB_006264</name>
</gene>
<comment type="caution">
    <text evidence="1">The sequence shown here is derived from an EMBL/GenBank/DDBJ whole genome shotgun (WGS) entry which is preliminary data.</text>
</comment>
<dbReference type="Proteomes" id="UP000265618">
    <property type="component" value="Unassembled WGS sequence"/>
</dbReference>
<keyword evidence="2" id="KW-1185">Reference proteome</keyword>
<dbReference type="EMBL" id="BDIP01001590">
    <property type="protein sequence ID" value="GIQ84716.1"/>
    <property type="molecule type" value="Genomic_DNA"/>
</dbReference>
<protein>
    <submittedName>
        <fullName evidence="1">Uncharacterized protein</fullName>
    </submittedName>
</protein>
<name>A0A9K3GJP9_9EUKA</name>
<sequence length="189" mass="20582">MCIFPGTTTPPSAPICVTPPTMAEEVSEEEVLEFVPCVVSVVDFVNHYIALGMLVYTRGPFPLGTLSPAQCVMVEDCLTRGRSVLATYPTATEQAHLAFASINLGLVDAGSWIEFMTLCDETPVDMSHLSEAEAEAEWRRCLAPFSEIIRGILQRNSTSLFSCNASDHNAPAVISTLRPVTRDTENSRI</sequence>
<evidence type="ECO:0000313" key="2">
    <source>
        <dbReference type="Proteomes" id="UP000265618"/>
    </source>
</evidence>
<dbReference type="AlphaFoldDB" id="A0A9K3GJP9"/>
<organism evidence="1 2">
    <name type="scientific">Kipferlia bialata</name>
    <dbReference type="NCBI Taxonomy" id="797122"/>
    <lineage>
        <taxon>Eukaryota</taxon>
        <taxon>Metamonada</taxon>
        <taxon>Carpediemonas-like organisms</taxon>
        <taxon>Kipferlia</taxon>
    </lineage>
</organism>
<accession>A0A9K3GJP9</accession>
<proteinExistence type="predicted"/>
<evidence type="ECO:0000313" key="1">
    <source>
        <dbReference type="EMBL" id="GIQ84716.1"/>
    </source>
</evidence>